<reference evidence="1 2" key="1">
    <citation type="journal article" date="2020" name="Phytopathology">
        <title>A high-quality genome resource of Botrytis fragariae, a new and rapidly spreading fungal pathogen causing strawberry gray mold in the U.S.A.</title>
        <authorList>
            <person name="Wu Y."/>
            <person name="Saski C.A."/>
            <person name="Schnabel G."/>
            <person name="Xiao S."/>
            <person name="Hu M."/>
        </authorList>
    </citation>
    <scope>NUCLEOTIDE SEQUENCE [LARGE SCALE GENOMIC DNA]</scope>
    <source>
        <strain evidence="1 2">BVB16</strain>
    </source>
</reference>
<dbReference type="EMBL" id="JABFCT010000003">
    <property type="protein sequence ID" value="KAF5876900.1"/>
    <property type="molecule type" value="Genomic_DNA"/>
</dbReference>
<sequence length="36" mass="3773">MSSTKTYIITGANRGLGRGLLEALIQRPNTTVIAGV</sequence>
<dbReference type="SUPFAM" id="SSF51735">
    <property type="entry name" value="NAD(P)-binding Rossmann-fold domains"/>
    <property type="match status" value="1"/>
</dbReference>
<proteinExistence type="predicted"/>
<keyword evidence="2" id="KW-1185">Reference proteome</keyword>
<dbReference type="InterPro" id="IPR036291">
    <property type="entry name" value="NAD(P)-bd_dom_sf"/>
</dbReference>
<comment type="caution">
    <text evidence="1">The sequence shown here is derived from an EMBL/GenBank/DDBJ whole genome shotgun (WGS) entry which is preliminary data.</text>
</comment>
<accession>A0A8H6EM26</accession>
<dbReference type="GeneID" id="59255384"/>
<organism evidence="1 2">
    <name type="scientific">Botrytis fragariae</name>
    <dbReference type="NCBI Taxonomy" id="1964551"/>
    <lineage>
        <taxon>Eukaryota</taxon>
        <taxon>Fungi</taxon>
        <taxon>Dikarya</taxon>
        <taxon>Ascomycota</taxon>
        <taxon>Pezizomycotina</taxon>
        <taxon>Leotiomycetes</taxon>
        <taxon>Helotiales</taxon>
        <taxon>Sclerotiniaceae</taxon>
        <taxon>Botrytis</taxon>
    </lineage>
</organism>
<dbReference type="Gene3D" id="3.40.50.720">
    <property type="entry name" value="NAD(P)-binding Rossmann-like Domain"/>
    <property type="match status" value="1"/>
</dbReference>
<dbReference type="AlphaFoldDB" id="A0A8H6EM26"/>
<evidence type="ECO:0000313" key="2">
    <source>
        <dbReference type="Proteomes" id="UP000531561"/>
    </source>
</evidence>
<dbReference type="Proteomes" id="UP000531561">
    <property type="component" value="Unassembled WGS sequence"/>
</dbReference>
<gene>
    <name evidence="1" type="ORF">Bfra_001255</name>
</gene>
<dbReference type="OrthoDB" id="9876299at2759"/>
<protein>
    <submittedName>
        <fullName evidence="1">Putative aflatoxin biosynthesis ketoreductase nor-1 protein</fullName>
    </submittedName>
</protein>
<name>A0A8H6EM26_9HELO</name>
<evidence type="ECO:0000313" key="1">
    <source>
        <dbReference type="EMBL" id="KAF5876900.1"/>
    </source>
</evidence>
<dbReference type="RefSeq" id="XP_037195846.1">
    <property type="nucleotide sequence ID" value="XM_037331692.1"/>
</dbReference>